<organism evidence="1 2">
    <name type="scientific">Prunus yedoensis var. nudiflora</name>
    <dbReference type="NCBI Taxonomy" id="2094558"/>
    <lineage>
        <taxon>Eukaryota</taxon>
        <taxon>Viridiplantae</taxon>
        <taxon>Streptophyta</taxon>
        <taxon>Embryophyta</taxon>
        <taxon>Tracheophyta</taxon>
        <taxon>Spermatophyta</taxon>
        <taxon>Magnoliopsida</taxon>
        <taxon>eudicotyledons</taxon>
        <taxon>Gunneridae</taxon>
        <taxon>Pentapetalae</taxon>
        <taxon>rosids</taxon>
        <taxon>fabids</taxon>
        <taxon>Rosales</taxon>
        <taxon>Rosaceae</taxon>
        <taxon>Amygdaloideae</taxon>
        <taxon>Amygdaleae</taxon>
        <taxon>Prunus</taxon>
    </lineage>
</organism>
<dbReference type="EMBL" id="PJQY01003375">
    <property type="protein sequence ID" value="PQM37978.1"/>
    <property type="molecule type" value="Genomic_DNA"/>
</dbReference>
<protein>
    <submittedName>
        <fullName evidence="1">Uncharacterized protein</fullName>
    </submittedName>
</protein>
<name>A0A314UM09_PRUYE</name>
<evidence type="ECO:0000313" key="1">
    <source>
        <dbReference type="EMBL" id="PQM37978.1"/>
    </source>
</evidence>
<accession>A0A314UM09</accession>
<dbReference type="Proteomes" id="UP000250321">
    <property type="component" value="Unassembled WGS sequence"/>
</dbReference>
<keyword evidence="2" id="KW-1185">Reference proteome</keyword>
<evidence type="ECO:0000313" key="2">
    <source>
        <dbReference type="Proteomes" id="UP000250321"/>
    </source>
</evidence>
<dbReference type="AlphaFoldDB" id="A0A314UM09"/>
<reference evidence="1 2" key="1">
    <citation type="submission" date="2018-02" db="EMBL/GenBank/DDBJ databases">
        <title>Draft genome of wild Prunus yedoensis var. nudiflora.</title>
        <authorList>
            <person name="Baek S."/>
            <person name="Kim J.-H."/>
            <person name="Choi K."/>
            <person name="Kim G.-B."/>
            <person name="Cho A."/>
            <person name="Jang H."/>
            <person name="Shin C.-H."/>
            <person name="Yu H.-J."/>
            <person name="Mun J.-H."/>
        </authorList>
    </citation>
    <scope>NUCLEOTIDE SEQUENCE [LARGE SCALE GENOMIC DNA]</scope>
    <source>
        <strain evidence="2">cv. Jeju island</strain>
        <tissue evidence="1">Leaf</tissue>
    </source>
</reference>
<sequence length="81" mass="9537">MEKRKRDFKVNYWHLTLKTPNSPPTTDNSIPSSYIPTTHRYQFFPCPSTILRRTRNVEGVSKIWHFKVALLSSITQRVFGI</sequence>
<proteinExistence type="predicted"/>
<comment type="caution">
    <text evidence="1">The sequence shown here is derived from an EMBL/GenBank/DDBJ whole genome shotgun (WGS) entry which is preliminary data.</text>
</comment>
<gene>
    <name evidence="1" type="ORF">Pyn_00543</name>
</gene>